<dbReference type="EMBL" id="JACVDA010000009">
    <property type="protein sequence ID" value="MBK1468472.1"/>
    <property type="molecule type" value="Genomic_DNA"/>
</dbReference>
<evidence type="ECO:0000313" key="3">
    <source>
        <dbReference type="Proteomes" id="UP000823123"/>
    </source>
</evidence>
<dbReference type="InterPro" id="IPR007074">
    <property type="entry name" value="LicD/FKTN/FKRP_NTP_transf"/>
</dbReference>
<dbReference type="InterPro" id="IPR052942">
    <property type="entry name" value="LPS_cholinephosphotransferase"/>
</dbReference>
<comment type="caution">
    <text evidence="2">The sequence shown here is derived from an EMBL/GenBank/DDBJ whole genome shotgun (WGS) entry which is preliminary data.</text>
</comment>
<proteinExistence type="predicted"/>
<organism evidence="2 3">
    <name type="scientific">Parvimonas parva</name>
    <dbReference type="NCBI Taxonomy" id="2769485"/>
    <lineage>
        <taxon>Bacteria</taxon>
        <taxon>Bacillati</taxon>
        <taxon>Bacillota</taxon>
        <taxon>Tissierellia</taxon>
        <taxon>Tissierellales</taxon>
        <taxon>Peptoniphilaceae</taxon>
        <taxon>Parvimonas</taxon>
    </lineage>
</organism>
<name>A0ABS1C8P8_9FIRM</name>
<dbReference type="PANTHER" id="PTHR43404">
    <property type="entry name" value="LIPOPOLYSACCHARIDE CHOLINEPHOSPHOTRANSFERASE LICD"/>
    <property type="match status" value="1"/>
</dbReference>
<keyword evidence="3" id="KW-1185">Reference proteome</keyword>
<gene>
    <name evidence="2" type="ORF">IBJ83_03970</name>
</gene>
<dbReference type="Proteomes" id="UP000823123">
    <property type="component" value="Unassembled WGS sequence"/>
</dbReference>
<feature type="domain" description="LicD/FKTN/FKRP nucleotidyltransferase" evidence="1">
    <location>
        <begin position="44"/>
        <end position="263"/>
    </location>
</feature>
<evidence type="ECO:0000313" key="2">
    <source>
        <dbReference type="EMBL" id="MBK1468472.1"/>
    </source>
</evidence>
<accession>A0ABS1C8P8</accession>
<protein>
    <submittedName>
        <fullName evidence="2">LicD family protein</fullName>
    </submittedName>
</protein>
<dbReference type="RefSeq" id="WP_068472889.1">
    <property type="nucleotide sequence ID" value="NZ_AP038371.1"/>
</dbReference>
<reference evidence="2 3" key="1">
    <citation type="submission" date="2020-09" db="EMBL/GenBank/DDBJ databases">
        <title>Parvimonas S3374 sp. nov.</title>
        <authorList>
            <person name="Buhl M."/>
        </authorList>
    </citation>
    <scope>NUCLEOTIDE SEQUENCE [LARGE SCALE GENOMIC DNA]</scope>
    <source>
        <strain evidence="2 3">S3374</strain>
    </source>
</reference>
<dbReference type="PANTHER" id="PTHR43404:SF2">
    <property type="entry name" value="LIPOPOLYSACCHARIDE CHOLINEPHOSPHOTRANSFERASE LICD"/>
    <property type="match status" value="1"/>
</dbReference>
<dbReference type="Pfam" id="PF04991">
    <property type="entry name" value="LicD"/>
    <property type="match status" value="1"/>
</dbReference>
<evidence type="ECO:0000259" key="1">
    <source>
        <dbReference type="Pfam" id="PF04991"/>
    </source>
</evidence>
<sequence>MIFKFDSKNSWRMKREFKKTKFDIDFDSLKKKELEILKEFISCCEQMNLTYYISYGTLIGAIRHGGFIPWDDDIDVCMPRPDYDKFISEGSKFLPENYFIQTMDTDPKYALNFAKLRDSDTTLFEKHVVDVDINHGVFIDIFPFDGYVKGQNKVLDLRVKENPVFEESDTNIISNTLNGLGKKLTYKLGETIPNKLKTDLSKLSVPKDNPSFEESEYVACLVDSFSIIPFKKEFLGKGTKVDFEGIKVNAPENYDEYLKILYGDYMKLPPEDQRENHHNFHIADVNKSFREYQEKI</sequence>